<accession>A0ACD4R8U6</accession>
<dbReference type="EMBL" id="CP126116">
    <property type="protein sequence ID" value="WHZ56862.1"/>
    <property type="molecule type" value="Genomic_DNA"/>
</dbReference>
<reference evidence="2" key="1">
    <citation type="journal article" date="2025" name="Aquaculture">
        <title>Assessment of the bioflocculant production and safety properties of Metabacillus hrfriensis sp. nov. based on phenotypic and whole-genome sequencing analysis.</title>
        <authorList>
            <person name="Zhang R."/>
            <person name="Zhao Z."/>
            <person name="Luo L."/>
            <person name="Wang S."/>
            <person name="Guo K."/>
            <person name="Xu W."/>
        </authorList>
    </citation>
    <scope>NUCLEOTIDE SEQUENCE [LARGE SCALE GENOMIC DNA]</scope>
    <source>
        <strain evidence="2">CT-WN-B3</strain>
    </source>
</reference>
<gene>
    <name evidence="1" type="ORF">QLQ22_19550</name>
</gene>
<sequence>MRKETYTFALDIGTRSVVGLLLSEKDGTYEVIDTVIQEHGERSMLDGQIHDVISVSNVISSVKEKLEEKHGTLREVCVAAAGRALKTIRAEAQIEIEGKPIIQTETVFHLELMAVQEAQKQLAQKEKAMQEYDCVGYSVIHYKLDHQEIGSLVDQQGKVASAEIIATFLPKVVVESLLAALNRANLEMKALTLEPIAAINVLIPSSMRRLNVALVDIGAGTSDIAITNKGTVTAYGMVPMAGDEITEAISDQFLLDFHDAEQAKRELHTSESILVKDILGFENEVLKEEAISLIHSAIDSLANAIKEEIYSLNQESSPKAVMLIGGGSLTPKLPELIAEKLNLPLNRVAIRGIDAIKQLRFAEHLKTGPELVTPIGIAISSNQNPIQYVSVKVNGRSVRLLHMRKLTVSDSLLSSGIQLNKYYGKPGLAFIAALNGQSITIPGTYGEAPLLFKNGKVCSVDEEIINGDEIIIEKGKDGRSLSVAISDLIDVVPAKQVILNGERVQVEANLALNGKPASLTDLIADRDSVTYSFPDQVKEILPDEYSFAPFFLSVDGSRIKVDAFSGKILINHFPAHPSSRFEEWDQITAVKTESPSLSQVLTELKIKAYESLTVLYNQEPLTIKKMMAEVYRDDMLLSLEDKINNGDYLTIKKQPAGSFIFQDVFTAVDVTIPSEGSNKFLLLKNEKETAFHEELLPGDRLSIKWF</sequence>
<protein>
    <submittedName>
        <fullName evidence="1">Cell division protein FtsA</fullName>
    </submittedName>
</protein>
<organism evidence="1 2">
    <name type="scientific">Metabacillus hrfriensis</name>
    <dbReference type="NCBI Taxonomy" id="3048891"/>
    <lineage>
        <taxon>Bacteria</taxon>
        <taxon>Bacillati</taxon>
        <taxon>Bacillota</taxon>
        <taxon>Bacilli</taxon>
        <taxon>Bacillales</taxon>
        <taxon>Bacillaceae</taxon>
        <taxon>Metabacillus</taxon>
    </lineage>
</organism>
<evidence type="ECO:0000313" key="1">
    <source>
        <dbReference type="EMBL" id="WHZ56862.1"/>
    </source>
</evidence>
<keyword evidence="1" id="KW-0132">Cell division</keyword>
<keyword evidence="1" id="KW-0131">Cell cycle</keyword>
<keyword evidence="2" id="KW-1185">Reference proteome</keyword>
<name>A0ACD4R8U6_9BACI</name>
<dbReference type="Proteomes" id="UP001226091">
    <property type="component" value="Chromosome"/>
</dbReference>
<evidence type="ECO:0000313" key="2">
    <source>
        <dbReference type="Proteomes" id="UP001226091"/>
    </source>
</evidence>
<proteinExistence type="predicted"/>